<feature type="domain" description="DUF4166" evidence="1">
    <location>
        <begin position="173"/>
        <end position="347"/>
    </location>
</feature>
<dbReference type="Pfam" id="PF04134">
    <property type="entry name" value="DCC1-like"/>
    <property type="match status" value="1"/>
</dbReference>
<organism evidence="2 3">
    <name type="scientific">Sneathiella chungangensis</name>
    <dbReference type="NCBI Taxonomy" id="1418234"/>
    <lineage>
        <taxon>Bacteria</taxon>
        <taxon>Pseudomonadati</taxon>
        <taxon>Pseudomonadota</taxon>
        <taxon>Alphaproteobacteria</taxon>
        <taxon>Sneathiellales</taxon>
        <taxon>Sneathiellaceae</taxon>
        <taxon>Sneathiella</taxon>
    </lineage>
</organism>
<reference evidence="2 3" key="1">
    <citation type="journal article" date="2014" name="Int. J. Syst. Evol. Microbiol.">
        <title>Sneathiella chungangensis sp. nov., isolated from a marine sand, and emended description of the genus Sneathiella.</title>
        <authorList>
            <person name="Siamphan C."/>
            <person name="Kim H."/>
            <person name="Lee J.S."/>
            <person name="Kim W."/>
        </authorList>
    </citation>
    <scope>NUCLEOTIDE SEQUENCE [LARGE SCALE GENOMIC DNA]</scope>
    <source>
        <strain evidence="2 3">KCTC 32476</strain>
    </source>
</reference>
<evidence type="ECO:0000313" key="3">
    <source>
        <dbReference type="Proteomes" id="UP000445696"/>
    </source>
</evidence>
<dbReference type="EMBL" id="WTVA01000002">
    <property type="protein sequence ID" value="MZR21807.1"/>
    <property type="molecule type" value="Genomic_DNA"/>
</dbReference>
<accession>A0A845MEZ2</accession>
<keyword evidence="3" id="KW-1185">Reference proteome</keyword>
<dbReference type="InterPro" id="IPR007263">
    <property type="entry name" value="DCC1-like"/>
</dbReference>
<evidence type="ECO:0000313" key="2">
    <source>
        <dbReference type="EMBL" id="MZR21807.1"/>
    </source>
</evidence>
<dbReference type="Proteomes" id="UP000445696">
    <property type="component" value="Unassembled WGS sequence"/>
</dbReference>
<gene>
    <name evidence="2" type="ORF">GQF03_05640</name>
</gene>
<dbReference type="AlphaFoldDB" id="A0A845MEZ2"/>
<dbReference type="InterPro" id="IPR025311">
    <property type="entry name" value="DUF4166"/>
</dbReference>
<name>A0A845MEZ2_9PROT</name>
<evidence type="ECO:0000259" key="1">
    <source>
        <dbReference type="Pfam" id="PF13761"/>
    </source>
</evidence>
<protein>
    <submittedName>
        <fullName evidence="2">DUF4166 domain-containing protein</fullName>
    </submittedName>
</protein>
<dbReference type="Pfam" id="PF13761">
    <property type="entry name" value="DUF4166"/>
    <property type="match status" value="1"/>
</dbReference>
<sequence>MNPFDEEIVHGLDIQAMSDNKNIDLSKGVWFVYDGDCPICTLAAQSLRIKEAVGPLRLVNAREETKHPLYLEILDQRIDLDEGMVLRYGSRNYHGRNALQMMAFLGSNRGWYNRMNALLFKSPAIARFLYPVMKLARNTLLKIFGIPRLQNLEIRNKENPAFKEVFGDDWPKLPSVMRAHYAVRSYSEDSVTVAGHLNTFVNPVLGLFARMSGLLVPYPGKNVPVRVTFKATRHDNTMEFDRVFSFEGRKPVLFKSRMLPLTNGEVIEIMRFGFGWRFRCEWRENKVILSHLGYVWRFLGVNVPMPFSLIIGKGYAEEVPLSDTEFAMWTHTKHSLFGKMFGYEGSFTITDMKCDPY</sequence>
<comment type="caution">
    <text evidence="2">The sequence shown here is derived from an EMBL/GenBank/DDBJ whole genome shotgun (WGS) entry which is preliminary data.</text>
</comment>
<dbReference type="GO" id="GO:0015035">
    <property type="term" value="F:protein-disulfide reductase activity"/>
    <property type="evidence" value="ECO:0007669"/>
    <property type="project" value="InterPro"/>
</dbReference>
<proteinExistence type="predicted"/>